<feature type="active site" description="Charge relay system" evidence="8">
    <location>
        <position position="272"/>
    </location>
</feature>
<feature type="signal peptide" evidence="10">
    <location>
        <begin position="1"/>
        <end position="37"/>
    </location>
</feature>
<keyword evidence="6" id="KW-0865">Zymogen</keyword>
<dbReference type="CDD" id="cd21112">
    <property type="entry name" value="alphaLP-like"/>
    <property type="match status" value="1"/>
</dbReference>
<dbReference type="Pfam" id="PF02983">
    <property type="entry name" value="Pro_Al_protease"/>
    <property type="match status" value="1"/>
</dbReference>
<feature type="active site" description="Charge relay system" evidence="8">
    <location>
        <position position="360"/>
    </location>
</feature>
<keyword evidence="13" id="KW-1185">Reference proteome</keyword>
<evidence type="ECO:0000256" key="8">
    <source>
        <dbReference type="PIRSR" id="PIRSR001134-1"/>
    </source>
</evidence>
<evidence type="ECO:0000259" key="11">
    <source>
        <dbReference type="Pfam" id="PF02983"/>
    </source>
</evidence>
<evidence type="ECO:0000313" key="12">
    <source>
        <dbReference type="EMBL" id="OLR92274.1"/>
    </source>
</evidence>
<evidence type="ECO:0000256" key="5">
    <source>
        <dbReference type="ARBA" id="ARBA00022825"/>
    </source>
</evidence>
<feature type="active site" description="Charge relay system" evidence="8">
    <location>
        <position position="241"/>
    </location>
</feature>
<name>A0A1Q9LJV4_9PSEU</name>
<evidence type="ECO:0000256" key="6">
    <source>
        <dbReference type="ARBA" id="ARBA00023145"/>
    </source>
</evidence>
<dbReference type="GO" id="GO:0004252">
    <property type="term" value="F:serine-type endopeptidase activity"/>
    <property type="evidence" value="ECO:0007669"/>
    <property type="project" value="InterPro"/>
</dbReference>
<dbReference type="EMBL" id="MKQR01000017">
    <property type="protein sequence ID" value="OLR92274.1"/>
    <property type="molecule type" value="Genomic_DNA"/>
</dbReference>
<sequence>MSNGFGRSGIYRSLVAATALCALVPAGAVATASAAAAQPAAAQATAAQARYQPEMVAALARTLGVDEATAAARLDREAAQQQRFAELTRAGLVVDGSFVDGGGTLTVNTADPATAATARSAGLAARTPARGEAALTRVQEQLDRFAARQAPDGIAEWGVDVAADVVSVRVDDASRPQAKAFLAEAARFGPAVRVESTAPLSTQAAIYPGSKMTINGGSGYCSVGFGARSSSGVQYLVSAGHCVAGLPTLHFNGTRFAKGTNSRFAIGTTSVDMGIAKLDAGNSITTSVGTWGAAGTIAVRGAQRAAVGTSICKSGATTGWTCGTIRAYNVTVTYTDPNGGPDTVVRGLASSTVCTSSGDSGGAYISGNQAQGMTSGGPTGQQCAYNGGVQSGKSSYFQPLSDALSYYGLTANTTS</sequence>
<evidence type="ECO:0000256" key="4">
    <source>
        <dbReference type="ARBA" id="ARBA00022801"/>
    </source>
</evidence>
<evidence type="ECO:0000256" key="1">
    <source>
        <dbReference type="ARBA" id="ARBA00007664"/>
    </source>
</evidence>
<comment type="similarity">
    <text evidence="1">Belongs to the peptidase S1 family.</text>
</comment>
<dbReference type="GO" id="GO:0005576">
    <property type="term" value="C:extracellular region"/>
    <property type="evidence" value="ECO:0007669"/>
    <property type="project" value="InterPro"/>
</dbReference>
<evidence type="ECO:0000256" key="2">
    <source>
        <dbReference type="ARBA" id="ARBA00022670"/>
    </source>
</evidence>
<dbReference type="GO" id="GO:0006508">
    <property type="term" value="P:proteolysis"/>
    <property type="evidence" value="ECO:0007669"/>
    <property type="project" value="UniProtKB-KW"/>
</dbReference>
<evidence type="ECO:0000256" key="9">
    <source>
        <dbReference type="PIRSR" id="PIRSR001134-2"/>
    </source>
</evidence>
<feature type="disulfide bond" evidence="9">
    <location>
        <begin position="354"/>
        <end position="383"/>
    </location>
</feature>
<evidence type="ECO:0000256" key="10">
    <source>
        <dbReference type="SAM" id="SignalP"/>
    </source>
</evidence>
<dbReference type="STRING" id="1193682.BJP25_23460"/>
<feature type="chain" id="PRO_5010199667" evidence="10">
    <location>
        <begin position="38"/>
        <end position="415"/>
    </location>
</feature>
<reference evidence="12 13" key="1">
    <citation type="submission" date="2016-10" db="EMBL/GenBank/DDBJ databases">
        <title>The Draft Genome Sequence of Actinokineospora bangkokensis 44EHWT reveals the biosynthetic pathway of antifungal compounds Thailandins with unusual extender unit butylmalonyl-CoA.</title>
        <authorList>
            <person name="Greule A."/>
            <person name="Intra B."/>
            <person name="Flemming S."/>
            <person name="Rommel M.G."/>
            <person name="Panbangred W."/>
            <person name="Bechthold A."/>
        </authorList>
    </citation>
    <scope>NUCLEOTIDE SEQUENCE [LARGE SCALE GENOMIC DNA]</scope>
    <source>
        <strain evidence="12 13">44EHW</strain>
    </source>
</reference>
<dbReference type="InterPro" id="IPR043504">
    <property type="entry name" value="Peptidase_S1_PA_chymotrypsin"/>
</dbReference>
<dbReference type="InterPro" id="IPR004236">
    <property type="entry name" value="Pept_S1_alpha_lytic"/>
</dbReference>
<dbReference type="InterPro" id="IPR009003">
    <property type="entry name" value="Peptidase_S1_PA"/>
</dbReference>
<evidence type="ECO:0000256" key="3">
    <source>
        <dbReference type="ARBA" id="ARBA00022729"/>
    </source>
</evidence>
<evidence type="ECO:0000313" key="13">
    <source>
        <dbReference type="Proteomes" id="UP000186040"/>
    </source>
</evidence>
<feature type="disulfide bond" evidence="9">
    <location>
        <begin position="312"/>
        <end position="322"/>
    </location>
</feature>
<dbReference type="AlphaFoldDB" id="A0A1Q9LJV4"/>
<proteinExistence type="inferred from homology"/>
<dbReference type="Proteomes" id="UP000186040">
    <property type="component" value="Unassembled WGS sequence"/>
</dbReference>
<feature type="disulfide bond" evidence="9">
    <location>
        <begin position="221"/>
        <end position="242"/>
    </location>
</feature>
<protein>
    <submittedName>
        <fullName evidence="12">Serine protease</fullName>
    </submittedName>
</protein>
<keyword evidence="5" id="KW-0720">Serine protease</keyword>
<keyword evidence="7 9" id="KW-1015">Disulfide bond</keyword>
<dbReference type="RefSeq" id="WP_075976165.1">
    <property type="nucleotide sequence ID" value="NZ_MKQR01000017.1"/>
</dbReference>
<dbReference type="InterPro" id="IPR035070">
    <property type="entry name" value="Streptogrisin_prodomain"/>
</dbReference>
<comment type="caution">
    <text evidence="12">The sequence shown here is derived from an EMBL/GenBank/DDBJ whole genome shotgun (WGS) entry which is preliminary data.</text>
</comment>
<accession>A0A1Q9LJV4</accession>
<dbReference type="Gene3D" id="3.30.300.50">
    <property type="match status" value="1"/>
</dbReference>
<dbReference type="OrthoDB" id="8781117at2"/>
<keyword evidence="4" id="KW-0378">Hydrolase</keyword>
<gene>
    <name evidence="12" type="ORF">BJP25_23460</name>
</gene>
<evidence type="ECO:0000256" key="7">
    <source>
        <dbReference type="ARBA" id="ARBA00023157"/>
    </source>
</evidence>
<keyword evidence="3 10" id="KW-0732">Signal</keyword>
<dbReference type="PRINTS" id="PR00861">
    <property type="entry name" value="ALYTICPTASE"/>
</dbReference>
<keyword evidence="2 12" id="KW-0645">Protease</keyword>
<organism evidence="12 13">
    <name type="scientific">Actinokineospora bangkokensis</name>
    <dbReference type="NCBI Taxonomy" id="1193682"/>
    <lineage>
        <taxon>Bacteria</taxon>
        <taxon>Bacillati</taxon>
        <taxon>Actinomycetota</taxon>
        <taxon>Actinomycetes</taxon>
        <taxon>Pseudonocardiales</taxon>
        <taxon>Pseudonocardiaceae</taxon>
        <taxon>Actinokineospora</taxon>
    </lineage>
</organism>
<dbReference type="PIRSF" id="PIRSF001134">
    <property type="entry name" value="Streptogrisin"/>
    <property type="match status" value="1"/>
</dbReference>
<dbReference type="InterPro" id="IPR001316">
    <property type="entry name" value="Pept_S1A_streptogrisin"/>
</dbReference>
<dbReference type="Gene3D" id="2.40.10.10">
    <property type="entry name" value="Trypsin-like serine proteases"/>
    <property type="match status" value="2"/>
</dbReference>
<dbReference type="SUPFAM" id="SSF50494">
    <property type="entry name" value="Trypsin-like serine proteases"/>
    <property type="match status" value="1"/>
</dbReference>
<feature type="domain" description="Peptidase S1A alpha-lytic prodomain" evidence="11">
    <location>
        <begin position="132"/>
        <end position="187"/>
    </location>
</feature>